<keyword evidence="2" id="KW-1185">Reference proteome</keyword>
<dbReference type="Proteomes" id="UP000276215">
    <property type="component" value="Unassembled WGS sequence"/>
</dbReference>
<gene>
    <name evidence="1" type="ORF">L873DRAFT_897444</name>
</gene>
<proteinExistence type="predicted"/>
<evidence type="ECO:0000313" key="1">
    <source>
        <dbReference type="EMBL" id="RPA99630.1"/>
    </source>
</evidence>
<organism evidence="1 2">
    <name type="scientific">Choiromyces venosus 120613-1</name>
    <dbReference type="NCBI Taxonomy" id="1336337"/>
    <lineage>
        <taxon>Eukaryota</taxon>
        <taxon>Fungi</taxon>
        <taxon>Dikarya</taxon>
        <taxon>Ascomycota</taxon>
        <taxon>Pezizomycotina</taxon>
        <taxon>Pezizomycetes</taxon>
        <taxon>Pezizales</taxon>
        <taxon>Tuberaceae</taxon>
        <taxon>Choiromyces</taxon>
    </lineage>
</organism>
<name>A0A3N4JTX9_9PEZI</name>
<evidence type="ECO:0000313" key="2">
    <source>
        <dbReference type="Proteomes" id="UP000276215"/>
    </source>
</evidence>
<dbReference type="EMBL" id="ML120386">
    <property type="protein sequence ID" value="RPA99630.1"/>
    <property type="molecule type" value="Genomic_DNA"/>
</dbReference>
<accession>A0A3N4JTX9</accession>
<protein>
    <submittedName>
        <fullName evidence="1">Uncharacterized protein</fullName>
    </submittedName>
</protein>
<dbReference type="AlphaFoldDB" id="A0A3N4JTX9"/>
<sequence length="87" mass="9942">MRTSRYPIVLGTLSTSPTLSGIGHSYCIKIAGSRFGCGIVLRCICRTNSISNLLPPDISYFRTMHFSHPRKFSRKKMQITNYRSTRR</sequence>
<reference evidence="1 2" key="1">
    <citation type="journal article" date="2018" name="Nat. Ecol. Evol.">
        <title>Pezizomycetes genomes reveal the molecular basis of ectomycorrhizal truffle lifestyle.</title>
        <authorList>
            <person name="Murat C."/>
            <person name="Payen T."/>
            <person name="Noel B."/>
            <person name="Kuo A."/>
            <person name="Morin E."/>
            <person name="Chen J."/>
            <person name="Kohler A."/>
            <person name="Krizsan K."/>
            <person name="Balestrini R."/>
            <person name="Da Silva C."/>
            <person name="Montanini B."/>
            <person name="Hainaut M."/>
            <person name="Levati E."/>
            <person name="Barry K.W."/>
            <person name="Belfiori B."/>
            <person name="Cichocki N."/>
            <person name="Clum A."/>
            <person name="Dockter R.B."/>
            <person name="Fauchery L."/>
            <person name="Guy J."/>
            <person name="Iotti M."/>
            <person name="Le Tacon F."/>
            <person name="Lindquist E.A."/>
            <person name="Lipzen A."/>
            <person name="Malagnac F."/>
            <person name="Mello A."/>
            <person name="Molinier V."/>
            <person name="Miyauchi S."/>
            <person name="Poulain J."/>
            <person name="Riccioni C."/>
            <person name="Rubini A."/>
            <person name="Sitrit Y."/>
            <person name="Splivallo R."/>
            <person name="Traeger S."/>
            <person name="Wang M."/>
            <person name="Zifcakova L."/>
            <person name="Wipf D."/>
            <person name="Zambonelli A."/>
            <person name="Paolocci F."/>
            <person name="Nowrousian M."/>
            <person name="Ottonello S."/>
            <person name="Baldrian P."/>
            <person name="Spatafora J.W."/>
            <person name="Henrissat B."/>
            <person name="Nagy L.G."/>
            <person name="Aury J.M."/>
            <person name="Wincker P."/>
            <person name="Grigoriev I.V."/>
            <person name="Bonfante P."/>
            <person name="Martin F.M."/>
        </authorList>
    </citation>
    <scope>NUCLEOTIDE SEQUENCE [LARGE SCALE GENOMIC DNA]</scope>
    <source>
        <strain evidence="1 2">120613-1</strain>
    </source>
</reference>